<feature type="region of interest" description="Disordered" evidence="1">
    <location>
        <begin position="135"/>
        <end position="167"/>
    </location>
</feature>
<name>A0ABC8RYS2_9AQUA</name>
<organism evidence="2 3">
    <name type="scientific">Ilex paraguariensis</name>
    <name type="common">yerba mate</name>
    <dbReference type="NCBI Taxonomy" id="185542"/>
    <lineage>
        <taxon>Eukaryota</taxon>
        <taxon>Viridiplantae</taxon>
        <taxon>Streptophyta</taxon>
        <taxon>Embryophyta</taxon>
        <taxon>Tracheophyta</taxon>
        <taxon>Spermatophyta</taxon>
        <taxon>Magnoliopsida</taxon>
        <taxon>eudicotyledons</taxon>
        <taxon>Gunneridae</taxon>
        <taxon>Pentapetalae</taxon>
        <taxon>asterids</taxon>
        <taxon>campanulids</taxon>
        <taxon>Aquifoliales</taxon>
        <taxon>Aquifoliaceae</taxon>
        <taxon>Ilex</taxon>
    </lineage>
</organism>
<dbReference type="Proteomes" id="UP001642360">
    <property type="component" value="Unassembled WGS sequence"/>
</dbReference>
<evidence type="ECO:0000313" key="3">
    <source>
        <dbReference type="Proteomes" id="UP001642360"/>
    </source>
</evidence>
<evidence type="ECO:0000256" key="1">
    <source>
        <dbReference type="SAM" id="MobiDB-lite"/>
    </source>
</evidence>
<protein>
    <submittedName>
        <fullName evidence="2">Uncharacterized protein</fullName>
    </submittedName>
</protein>
<accession>A0ABC8RYS2</accession>
<feature type="compositionally biased region" description="Basic and acidic residues" evidence="1">
    <location>
        <begin position="137"/>
        <end position="165"/>
    </location>
</feature>
<dbReference type="EMBL" id="CAUOFW020001981">
    <property type="protein sequence ID" value="CAK9150110.1"/>
    <property type="molecule type" value="Genomic_DNA"/>
</dbReference>
<reference evidence="2 3" key="1">
    <citation type="submission" date="2024-02" db="EMBL/GenBank/DDBJ databases">
        <authorList>
            <person name="Vignale AGUSTIN F."/>
            <person name="Sosa J E."/>
            <person name="Modenutti C."/>
        </authorList>
    </citation>
    <scope>NUCLEOTIDE SEQUENCE [LARGE SCALE GENOMIC DNA]</scope>
</reference>
<sequence length="415" mass="44896">MRSSPLPSGVRLPFPSGMRYASTSKADEVGSSCRNDGSSFVGQSSLGIPSVMPSLFNQISSFGQIPIIIPSLTQTPSASQVPSNVSFSSIPHSSSIDKGKVPESSVPSIAFPDNMNPILAFAAISKLAKRVVYNKGEPGDKDFGKESDGVKRKQGDHSGKDDYAQDKQGSGKYDYIVSSFMDDRVLKEVEQVNLNNTLTAQGNAILGQSVAGSFHGNGEGVEILSNFADGLGNISLGQNVLTDSLVQVDQVTPVSEIAQSVAVLNSGEAGFQRLTDQEDYQHVNQMVIPEVSGTQIGLETSEGNVRVGKENFEICLSNKQVSQSDRSVFYVEHFSILRGFSLALDDERGMVRNREPLDKGYFLDSSTMLRSKELMCRVVADNEGSEDSDDVSLEFSSAEVENRLRSREEDLPMHV</sequence>
<evidence type="ECO:0000313" key="2">
    <source>
        <dbReference type="EMBL" id="CAK9150110.1"/>
    </source>
</evidence>
<comment type="caution">
    <text evidence="2">The sequence shown here is derived from an EMBL/GenBank/DDBJ whole genome shotgun (WGS) entry which is preliminary data.</text>
</comment>
<gene>
    <name evidence="2" type="ORF">ILEXP_LOCUS18221</name>
</gene>
<dbReference type="AlphaFoldDB" id="A0ABC8RYS2"/>
<proteinExistence type="predicted"/>
<keyword evidence="3" id="KW-1185">Reference proteome</keyword>